<dbReference type="EMBL" id="JANPWB010000015">
    <property type="protein sequence ID" value="KAJ1094183.1"/>
    <property type="molecule type" value="Genomic_DNA"/>
</dbReference>
<dbReference type="Proteomes" id="UP001066276">
    <property type="component" value="Chromosome 11"/>
</dbReference>
<evidence type="ECO:0000313" key="3">
    <source>
        <dbReference type="Proteomes" id="UP001066276"/>
    </source>
</evidence>
<evidence type="ECO:0000313" key="2">
    <source>
        <dbReference type="EMBL" id="KAJ1094183.1"/>
    </source>
</evidence>
<evidence type="ECO:0000256" key="1">
    <source>
        <dbReference type="SAM" id="MobiDB-lite"/>
    </source>
</evidence>
<sequence>MKWEPIGKHVGHNKKQSSPFSILTEYRRGRKESPLSMLTNLEKHKGNRVGRTRFVLKDMKQRRRTRYSRLQSLI</sequence>
<organism evidence="2 3">
    <name type="scientific">Pleurodeles waltl</name>
    <name type="common">Iberian ribbed newt</name>
    <dbReference type="NCBI Taxonomy" id="8319"/>
    <lineage>
        <taxon>Eukaryota</taxon>
        <taxon>Metazoa</taxon>
        <taxon>Chordata</taxon>
        <taxon>Craniata</taxon>
        <taxon>Vertebrata</taxon>
        <taxon>Euteleostomi</taxon>
        <taxon>Amphibia</taxon>
        <taxon>Batrachia</taxon>
        <taxon>Caudata</taxon>
        <taxon>Salamandroidea</taxon>
        <taxon>Salamandridae</taxon>
        <taxon>Pleurodelinae</taxon>
        <taxon>Pleurodeles</taxon>
    </lineage>
</organism>
<feature type="region of interest" description="Disordered" evidence="1">
    <location>
        <begin position="1"/>
        <end position="21"/>
    </location>
</feature>
<comment type="caution">
    <text evidence="2">The sequence shown here is derived from an EMBL/GenBank/DDBJ whole genome shotgun (WGS) entry which is preliminary data.</text>
</comment>
<reference evidence="2" key="1">
    <citation type="journal article" date="2022" name="bioRxiv">
        <title>Sequencing and chromosome-scale assembly of the giantPleurodeles waltlgenome.</title>
        <authorList>
            <person name="Brown T."/>
            <person name="Elewa A."/>
            <person name="Iarovenko S."/>
            <person name="Subramanian E."/>
            <person name="Araus A.J."/>
            <person name="Petzold A."/>
            <person name="Susuki M."/>
            <person name="Suzuki K.-i.T."/>
            <person name="Hayashi T."/>
            <person name="Toyoda A."/>
            <person name="Oliveira C."/>
            <person name="Osipova E."/>
            <person name="Leigh N.D."/>
            <person name="Simon A."/>
            <person name="Yun M.H."/>
        </authorList>
    </citation>
    <scope>NUCLEOTIDE SEQUENCE</scope>
    <source>
        <strain evidence="2">20211129_DDA</strain>
        <tissue evidence="2">Liver</tissue>
    </source>
</reference>
<proteinExistence type="predicted"/>
<name>A0AAV7LZD3_PLEWA</name>
<keyword evidence="3" id="KW-1185">Reference proteome</keyword>
<protein>
    <submittedName>
        <fullName evidence="2">Uncharacterized protein</fullName>
    </submittedName>
</protein>
<dbReference type="AlphaFoldDB" id="A0AAV7LZD3"/>
<gene>
    <name evidence="2" type="ORF">NDU88_007261</name>
</gene>
<accession>A0AAV7LZD3</accession>